<dbReference type="PROSITE" id="PS51462">
    <property type="entry name" value="NUDIX"/>
    <property type="match status" value="1"/>
</dbReference>
<dbReference type="GO" id="GO:0003824">
    <property type="term" value="F:catalytic activity"/>
    <property type="evidence" value="ECO:0007669"/>
    <property type="project" value="UniProtKB-ARBA"/>
</dbReference>
<dbReference type="PANTHER" id="PTHR10885">
    <property type="entry name" value="ISOPENTENYL-DIPHOSPHATE DELTA-ISOMERASE"/>
    <property type="match status" value="1"/>
</dbReference>
<evidence type="ECO:0000313" key="2">
    <source>
        <dbReference type="EMBL" id="URN93822.1"/>
    </source>
</evidence>
<dbReference type="KEGG" id="plig:NAG76_18620"/>
<organism evidence="2 3">
    <name type="scientific">Candidatus Pristimantibacillus lignocellulolyticus</name>
    <dbReference type="NCBI Taxonomy" id="2994561"/>
    <lineage>
        <taxon>Bacteria</taxon>
        <taxon>Bacillati</taxon>
        <taxon>Bacillota</taxon>
        <taxon>Bacilli</taxon>
        <taxon>Bacillales</taxon>
        <taxon>Paenibacillaceae</taxon>
        <taxon>Candidatus Pristimantibacillus</taxon>
    </lineage>
</organism>
<sequence>MDSELLNIFDDDRVPIGVATRVDVHKYGYWHETFHCWFINRDVNNDYIYFQLRSEHKRDYPNLLDITAAGHLLSNETVEDGIREVKEETGIDVSFHDLIPLGVMDYVVANSKIIDKELAHVYLHEYNGSIDDFLLQEEEVSGIFIAQFYDFFDLWMNKTNQIDIHGFFMDGNGNKIKVKEVAGRAQFVPHDVTFYQLLVNKIKDILENKENLLR</sequence>
<dbReference type="InterPro" id="IPR015797">
    <property type="entry name" value="NUDIX_hydrolase-like_dom_sf"/>
</dbReference>
<dbReference type="CDD" id="cd04692">
    <property type="entry name" value="NUDIX_Hydrolase"/>
    <property type="match status" value="1"/>
</dbReference>
<dbReference type="Pfam" id="PF00293">
    <property type="entry name" value="NUDIX"/>
    <property type="match status" value="1"/>
</dbReference>
<gene>
    <name evidence="2" type="ORF">NAG76_18620</name>
</gene>
<protein>
    <submittedName>
        <fullName evidence="2">NUDIX domain-containing protein</fullName>
    </submittedName>
</protein>
<feature type="domain" description="Nudix hydrolase" evidence="1">
    <location>
        <begin position="29"/>
        <end position="169"/>
    </location>
</feature>
<accession>A0A9J6ZCB3</accession>
<dbReference type="PANTHER" id="PTHR10885:SF0">
    <property type="entry name" value="ISOPENTENYL-DIPHOSPHATE DELTA-ISOMERASE"/>
    <property type="match status" value="1"/>
</dbReference>
<proteinExistence type="predicted"/>
<reference evidence="2" key="1">
    <citation type="submission" date="2022-05" db="EMBL/GenBank/DDBJ databases">
        <title>Novel bacterial taxa in a minimal lignocellulolytic consortium and its capacity to transform plastics disclosed by genome-resolved metagenomics.</title>
        <authorList>
            <person name="Rodriguez C.A.D."/>
            <person name="Diaz-Garcia L."/>
            <person name="Herrera K."/>
            <person name="Tarazona N.A."/>
            <person name="Sproer C."/>
            <person name="Overmann J."/>
            <person name="Jimenez D.J."/>
        </authorList>
    </citation>
    <scope>NUCLEOTIDE SEQUENCE</scope>
    <source>
        <strain evidence="2">MAG5</strain>
    </source>
</reference>
<dbReference type="EMBL" id="CP097899">
    <property type="protein sequence ID" value="URN93822.1"/>
    <property type="molecule type" value="Genomic_DNA"/>
</dbReference>
<dbReference type="InterPro" id="IPR000086">
    <property type="entry name" value="NUDIX_hydrolase_dom"/>
</dbReference>
<name>A0A9J6ZCB3_9BACL</name>
<dbReference type="AlphaFoldDB" id="A0A9J6ZCB3"/>
<evidence type="ECO:0000313" key="3">
    <source>
        <dbReference type="Proteomes" id="UP001056756"/>
    </source>
</evidence>
<dbReference type="Gene3D" id="3.90.79.10">
    <property type="entry name" value="Nucleoside Triphosphate Pyrophosphohydrolase"/>
    <property type="match status" value="1"/>
</dbReference>
<evidence type="ECO:0000259" key="1">
    <source>
        <dbReference type="PROSITE" id="PS51462"/>
    </source>
</evidence>
<dbReference type="SUPFAM" id="SSF55811">
    <property type="entry name" value="Nudix"/>
    <property type="match status" value="1"/>
</dbReference>
<dbReference type="Proteomes" id="UP001056756">
    <property type="component" value="Chromosome"/>
</dbReference>